<evidence type="ECO:0000313" key="1">
    <source>
        <dbReference type="EMBL" id="GAW25221.1"/>
    </source>
</evidence>
<sequence length="78" mass="8299">MCSPPYGGMAYAGGAGEDLSTTGYRFALASGQRPGSSSPPASRPVTHYAPGLAGARAPGWQWAIGWRFRNRHPRNNTH</sequence>
<keyword evidence="2" id="KW-1185">Reference proteome</keyword>
<evidence type="ECO:0000313" key="2">
    <source>
        <dbReference type="Proteomes" id="UP000054516"/>
    </source>
</evidence>
<name>A0A1S8A579_ROSNE</name>
<dbReference type="AlphaFoldDB" id="A0A1S8A579"/>
<gene>
    <name evidence="1" type="ORF">SAMD00023353_0300950</name>
</gene>
<proteinExistence type="predicted"/>
<organism evidence="1">
    <name type="scientific">Rosellinia necatrix</name>
    <name type="common">White root-rot fungus</name>
    <dbReference type="NCBI Taxonomy" id="77044"/>
    <lineage>
        <taxon>Eukaryota</taxon>
        <taxon>Fungi</taxon>
        <taxon>Dikarya</taxon>
        <taxon>Ascomycota</taxon>
        <taxon>Pezizomycotina</taxon>
        <taxon>Sordariomycetes</taxon>
        <taxon>Xylariomycetidae</taxon>
        <taxon>Xylariales</taxon>
        <taxon>Xylariaceae</taxon>
        <taxon>Rosellinia</taxon>
    </lineage>
</organism>
<accession>A0A1S8A579</accession>
<dbReference type="EMBL" id="DF977448">
    <property type="protein sequence ID" value="GAW25221.1"/>
    <property type="molecule type" value="Genomic_DNA"/>
</dbReference>
<protein>
    <submittedName>
        <fullName evidence="1">Uncharacterized protein</fullName>
    </submittedName>
</protein>
<reference evidence="1" key="1">
    <citation type="submission" date="2016-03" db="EMBL/GenBank/DDBJ databases">
        <title>Draft genome sequence of Rosellinia necatrix.</title>
        <authorList>
            <person name="Kanematsu S."/>
        </authorList>
    </citation>
    <scope>NUCLEOTIDE SEQUENCE [LARGE SCALE GENOMIC DNA]</scope>
    <source>
        <strain evidence="1">W97</strain>
    </source>
</reference>
<dbReference type="Proteomes" id="UP000054516">
    <property type="component" value="Unassembled WGS sequence"/>
</dbReference>